<evidence type="ECO:0000256" key="5">
    <source>
        <dbReference type="ARBA" id="ARBA00022729"/>
    </source>
</evidence>
<dbReference type="InterPro" id="IPR001054">
    <property type="entry name" value="A/G_cyclase"/>
</dbReference>
<dbReference type="PROSITE" id="PS50125">
    <property type="entry name" value="GUANYLATE_CYCLASE_2"/>
    <property type="match status" value="1"/>
</dbReference>
<keyword evidence="17" id="KW-1185">Reference proteome</keyword>
<dbReference type="InterPro" id="IPR011009">
    <property type="entry name" value="Kinase-like_dom_sf"/>
</dbReference>
<feature type="non-terminal residue" evidence="18">
    <location>
        <position position="1"/>
    </location>
</feature>
<comment type="catalytic activity">
    <reaction evidence="1">
        <text>GTP = 3',5'-cyclic GMP + diphosphate</text>
        <dbReference type="Rhea" id="RHEA:13665"/>
        <dbReference type="ChEBI" id="CHEBI:33019"/>
        <dbReference type="ChEBI" id="CHEBI:37565"/>
        <dbReference type="ChEBI" id="CHEBI:57746"/>
        <dbReference type="EC" id="4.6.1.2"/>
    </reaction>
</comment>
<dbReference type="Proteomes" id="UP000515158">
    <property type="component" value="Unplaced"/>
</dbReference>
<feature type="domain" description="Guanylate cyclase" evidence="16">
    <location>
        <begin position="883"/>
        <end position="1013"/>
    </location>
</feature>
<evidence type="ECO:0000259" key="15">
    <source>
        <dbReference type="PROSITE" id="PS50011"/>
    </source>
</evidence>
<dbReference type="SMART" id="SM00044">
    <property type="entry name" value="CYCc"/>
    <property type="match status" value="1"/>
</dbReference>
<dbReference type="FunFam" id="1.10.510.10:FF:000420">
    <property type="entry name" value="Guanylate cyclase"/>
    <property type="match status" value="1"/>
</dbReference>
<keyword evidence="10 18" id="KW-0675">Receptor</keyword>
<evidence type="ECO:0000256" key="7">
    <source>
        <dbReference type="ARBA" id="ARBA00022989"/>
    </source>
</evidence>
<evidence type="ECO:0000256" key="13">
    <source>
        <dbReference type="ARBA" id="ARBA00023293"/>
    </source>
</evidence>
<dbReference type="RefSeq" id="XP_034237552.1">
    <property type="nucleotide sequence ID" value="XM_034381661.1"/>
</dbReference>
<keyword evidence="5" id="KW-0732">Signal</keyword>
<evidence type="ECO:0000256" key="12">
    <source>
        <dbReference type="ARBA" id="ARBA00023239"/>
    </source>
</evidence>
<dbReference type="PANTHER" id="PTHR11920">
    <property type="entry name" value="GUANYLYL CYCLASE"/>
    <property type="match status" value="1"/>
</dbReference>
<keyword evidence="8" id="KW-0342">GTP-binding</keyword>
<dbReference type="GO" id="GO:0001653">
    <property type="term" value="F:peptide receptor activity"/>
    <property type="evidence" value="ECO:0007669"/>
    <property type="project" value="TreeGrafter"/>
</dbReference>
<dbReference type="SUPFAM" id="SSF56112">
    <property type="entry name" value="Protein kinase-like (PK-like)"/>
    <property type="match status" value="1"/>
</dbReference>
<gene>
    <name evidence="18" type="primary">LOC117643023</name>
</gene>
<comment type="subcellular location">
    <subcellularLocation>
        <location evidence="2">Membrane</location>
        <topology evidence="2">Single-pass type I membrane protein</topology>
    </subcellularLocation>
</comment>
<keyword evidence="7" id="KW-1133">Transmembrane helix</keyword>
<dbReference type="FunFam" id="3.40.50.2300:FF:000153">
    <property type="entry name" value="Guanylate cyclase"/>
    <property type="match status" value="1"/>
</dbReference>
<dbReference type="Gene3D" id="6.10.250.780">
    <property type="match status" value="1"/>
</dbReference>
<dbReference type="GO" id="GO:0005886">
    <property type="term" value="C:plasma membrane"/>
    <property type="evidence" value="ECO:0007669"/>
    <property type="project" value="TreeGrafter"/>
</dbReference>
<dbReference type="CDD" id="cd06352">
    <property type="entry name" value="PBP1_NPR_GC-like"/>
    <property type="match status" value="1"/>
</dbReference>
<keyword evidence="13" id="KW-0141">cGMP biosynthesis</keyword>
<dbReference type="GO" id="GO:0004672">
    <property type="term" value="F:protein kinase activity"/>
    <property type="evidence" value="ECO:0007669"/>
    <property type="project" value="InterPro"/>
</dbReference>
<dbReference type="Pfam" id="PF07714">
    <property type="entry name" value="PK_Tyr_Ser-Thr"/>
    <property type="match status" value="1"/>
</dbReference>
<dbReference type="InterPro" id="IPR029787">
    <property type="entry name" value="Nucleotide_cyclase"/>
</dbReference>
<dbReference type="GO" id="GO:0004016">
    <property type="term" value="F:adenylate cyclase activity"/>
    <property type="evidence" value="ECO:0007669"/>
    <property type="project" value="TreeGrafter"/>
</dbReference>
<evidence type="ECO:0000256" key="8">
    <source>
        <dbReference type="ARBA" id="ARBA00023134"/>
    </source>
</evidence>
<evidence type="ECO:0000256" key="4">
    <source>
        <dbReference type="ARBA" id="ARBA00022692"/>
    </source>
</evidence>
<keyword evidence="4" id="KW-0812">Transmembrane</keyword>
<proteinExistence type="predicted"/>
<keyword evidence="14" id="KW-0175">Coiled coil</keyword>
<evidence type="ECO:0000313" key="17">
    <source>
        <dbReference type="Proteomes" id="UP000515158"/>
    </source>
</evidence>
<keyword evidence="12" id="KW-0456">Lyase</keyword>
<dbReference type="GO" id="GO:0004383">
    <property type="term" value="F:guanylate cyclase activity"/>
    <property type="evidence" value="ECO:0007669"/>
    <property type="project" value="UniProtKB-EC"/>
</dbReference>
<dbReference type="CDD" id="cd07302">
    <property type="entry name" value="CHD"/>
    <property type="match status" value="1"/>
</dbReference>
<dbReference type="Gene3D" id="1.10.510.10">
    <property type="entry name" value="Transferase(Phosphotransferase) domain 1"/>
    <property type="match status" value="1"/>
</dbReference>
<evidence type="ECO:0000256" key="6">
    <source>
        <dbReference type="ARBA" id="ARBA00022741"/>
    </source>
</evidence>
<dbReference type="FunCoup" id="A0A6P8YTZ2">
    <property type="interactions" value="78"/>
</dbReference>
<evidence type="ECO:0000313" key="18">
    <source>
        <dbReference type="RefSeq" id="XP_034237552.1"/>
    </source>
</evidence>
<keyword evidence="9" id="KW-0472">Membrane</keyword>
<dbReference type="Gene3D" id="3.40.50.2300">
    <property type="match status" value="3"/>
</dbReference>
<dbReference type="PROSITE" id="PS50011">
    <property type="entry name" value="PROTEIN_KINASE_DOM"/>
    <property type="match status" value="1"/>
</dbReference>
<evidence type="ECO:0000256" key="9">
    <source>
        <dbReference type="ARBA" id="ARBA00023136"/>
    </source>
</evidence>
<feature type="domain" description="Protein kinase" evidence="15">
    <location>
        <begin position="516"/>
        <end position="812"/>
    </location>
</feature>
<dbReference type="Gene3D" id="3.30.70.1230">
    <property type="entry name" value="Nucleotide cyclase"/>
    <property type="match status" value="1"/>
</dbReference>
<dbReference type="FunFam" id="3.30.70.1230:FF:000004">
    <property type="entry name" value="Guanylate cyclase"/>
    <property type="match status" value="1"/>
</dbReference>
<protein>
    <recommendedName>
        <fullName evidence="3">guanylate cyclase</fullName>
        <ecNumber evidence="3">4.6.1.2</ecNumber>
    </recommendedName>
</protein>
<dbReference type="EC" id="4.6.1.2" evidence="3"/>
<dbReference type="InterPro" id="IPR050401">
    <property type="entry name" value="Cyclic_nucleotide_synthase"/>
</dbReference>
<dbReference type="Pfam" id="PF01094">
    <property type="entry name" value="ANF_receptor"/>
    <property type="match status" value="1"/>
</dbReference>
<keyword evidence="11" id="KW-0325">Glycoprotein</keyword>
<feature type="coiled-coil region" evidence="14">
    <location>
        <begin position="820"/>
        <end position="851"/>
    </location>
</feature>
<evidence type="ECO:0000256" key="14">
    <source>
        <dbReference type="SAM" id="Coils"/>
    </source>
</evidence>
<dbReference type="KEGG" id="tpal:117643023"/>
<dbReference type="InterPro" id="IPR028082">
    <property type="entry name" value="Peripla_BP_I"/>
</dbReference>
<organism evidence="18">
    <name type="scientific">Thrips palmi</name>
    <name type="common">Melon thrips</name>
    <dbReference type="NCBI Taxonomy" id="161013"/>
    <lineage>
        <taxon>Eukaryota</taxon>
        <taxon>Metazoa</taxon>
        <taxon>Ecdysozoa</taxon>
        <taxon>Arthropoda</taxon>
        <taxon>Hexapoda</taxon>
        <taxon>Insecta</taxon>
        <taxon>Pterygota</taxon>
        <taxon>Neoptera</taxon>
        <taxon>Paraneoptera</taxon>
        <taxon>Thysanoptera</taxon>
        <taxon>Terebrantia</taxon>
        <taxon>Thripoidea</taxon>
        <taxon>Thripidae</taxon>
        <taxon>Thrips</taxon>
    </lineage>
</organism>
<dbReference type="SUPFAM" id="SSF55073">
    <property type="entry name" value="Nucleotide cyclase"/>
    <property type="match status" value="1"/>
</dbReference>
<evidence type="ECO:0000259" key="16">
    <source>
        <dbReference type="PROSITE" id="PS50125"/>
    </source>
</evidence>
<dbReference type="PRINTS" id="PR00255">
    <property type="entry name" value="NATPEPTIDER"/>
</dbReference>
<dbReference type="PANTHER" id="PTHR11920:SF274">
    <property type="entry name" value="GUANYLATE CYCLASE"/>
    <property type="match status" value="1"/>
</dbReference>
<dbReference type="AlphaFoldDB" id="A0A6P8YTZ2"/>
<dbReference type="InterPro" id="IPR001245">
    <property type="entry name" value="Ser-Thr/Tyr_kinase_cat_dom"/>
</dbReference>
<evidence type="ECO:0000256" key="2">
    <source>
        <dbReference type="ARBA" id="ARBA00004479"/>
    </source>
</evidence>
<evidence type="ECO:0000256" key="10">
    <source>
        <dbReference type="ARBA" id="ARBA00023170"/>
    </source>
</evidence>
<dbReference type="GeneID" id="117643023"/>
<evidence type="ECO:0000256" key="11">
    <source>
        <dbReference type="ARBA" id="ARBA00023180"/>
    </source>
</evidence>
<dbReference type="Pfam" id="PF00211">
    <property type="entry name" value="Guanylate_cyc"/>
    <property type="match status" value="1"/>
</dbReference>
<dbReference type="InterPro" id="IPR000719">
    <property type="entry name" value="Prot_kinase_dom"/>
</dbReference>
<keyword evidence="6" id="KW-0547">Nucleotide-binding</keyword>
<evidence type="ECO:0000256" key="3">
    <source>
        <dbReference type="ARBA" id="ARBA00012202"/>
    </source>
</evidence>
<accession>A0A6P8YTZ2</accession>
<dbReference type="GO" id="GO:0007168">
    <property type="term" value="P:receptor guanylyl cyclase signaling pathway"/>
    <property type="evidence" value="ECO:0007669"/>
    <property type="project" value="TreeGrafter"/>
</dbReference>
<evidence type="ECO:0000256" key="1">
    <source>
        <dbReference type="ARBA" id="ARBA00001436"/>
    </source>
</evidence>
<dbReference type="GO" id="GO:0035556">
    <property type="term" value="P:intracellular signal transduction"/>
    <property type="evidence" value="ECO:0007669"/>
    <property type="project" value="InterPro"/>
</dbReference>
<dbReference type="InterPro" id="IPR001828">
    <property type="entry name" value="ANF_lig-bd_rcpt"/>
</dbReference>
<name>A0A6P8YTZ2_THRPL</name>
<sequence>GDVGVLAECTTWKTYNVGVLMASRLDSPFDLERCGPAVDLALEVVNEQYVKHHCVRLNKVQKSYPSCSGAVAPGLSADLHFQQNAIAFIGPACAFALEPVARLAAYWNTPIITGMGDQPPSEGELSVTSGILSRLHKLHKARNGTSVRGMFQNKTAYPTLTRMSYCQCRLVQVFAAIFHQFAWRHVALILDKSDLFSLTVGKNLEHGLRKAGLLKYVRELDGNEEDGIEGYLTDASMYARVVILSVRGVLKRRFMLTAHSMGMTTGGWTFLDVDIFHGSFWGDRGWMWNESTDLDARHAYEALLRVSLLVPTSKGFTEFADRVRQRAFEHYNYNFSAEEEVNFFIGAFYDGVVLLGMALNETLAEGGDITDGQAVTRRMWNREFEGITGHVRIDDSGDRDADYSVLDLDPITGRFEEVAHYSGLTKNYTPLQGKQIHWPGGKVGPPPDVPPCGFLKQCSSSEPSLLLTAAVLAVCVLLAGGVTVACVAYRRMKEAADLHNMSWRVRPEEVLLEVGKTFSSRLGLQKNSEMFEPGLERLHCRRCSAESGTSLPPAQVFTTIGIYKGSRVAIKKITKTRVDITKKLLWEVKLVRDISHENAVRFVGACVQAPAVIILTEYCPKGSLRDVLENDALKLDWNLRMSLIHDLVKGMVYLHTSELGAHGKLRSGNCLIDSRFVLKVSDFGLATLTAPAEVIKDQAHYTKLLWIAPELLPLTEVPGTPSSQKGDVYSFGVILEEIVTRAGPFENARQLLSPQEVVVRVQARECPPLRPLVSAGRDCPEALLDLMERCWADAADDRPSFEAIRGEVRRIMKGYCENLMDDLLRRMEQYATNLEALVEEKTAQLSQEKRRSEELLYQVLPRPVAQQLMAGEMVRPEQFECVTVYFSDIVGFTALCAESTPIQVVDFLNDLYSTFDRIIGAYDVYKVETIGDAYMVVSGLPERNGDQHAREIALMALAILDAVRTFQIQHRPDQQLAVRIGVHSGPVCAGVVGQKMPHLCLFGDTVNTASRMESTGQPQRIHVSDAARHLLDKLGSFRLEERGIVELKGKGRVRSHWLLGCTESDPRAEAALAVDTPPQPVCHCGGEVPDPSNPYPLLFPALSSSK</sequence>
<reference evidence="18" key="1">
    <citation type="submission" date="2025-08" db="UniProtKB">
        <authorList>
            <consortium name="RefSeq"/>
        </authorList>
    </citation>
    <scope>IDENTIFICATION</scope>
    <source>
        <tissue evidence="18">Total insect</tissue>
    </source>
</reference>
<dbReference type="InParanoid" id="A0A6P8YTZ2"/>
<dbReference type="InterPro" id="IPR001170">
    <property type="entry name" value="ANPR/GUC"/>
</dbReference>
<dbReference type="SUPFAM" id="SSF53822">
    <property type="entry name" value="Periplasmic binding protein-like I"/>
    <property type="match status" value="1"/>
</dbReference>
<dbReference type="GO" id="GO:0005525">
    <property type="term" value="F:GTP binding"/>
    <property type="evidence" value="ECO:0007669"/>
    <property type="project" value="UniProtKB-KW"/>
</dbReference>
<dbReference type="GO" id="GO:0005524">
    <property type="term" value="F:ATP binding"/>
    <property type="evidence" value="ECO:0007669"/>
    <property type="project" value="InterPro"/>
</dbReference>
<dbReference type="OrthoDB" id="1890790at2759"/>